<keyword evidence="4" id="KW-1185">Reference proteome</keyword>
<dbReference type="RefSeq" id="WP_302041875.1">
    <property type="nucleotide sequence ID" value="NZ_JAUKPO010000042.1"/>
</dbReference>
<dbReference type="CDD" id="cd00093">
    <property type="entry name" value="HTH_XRE"/>
    <property type="match status" value="1"/>
</dbReference>
<comment type="caution">
    <text evidence="3">The sequence shown here is derived from an EMBL/GenBank/DDBJ whole genome shotgun (WGS) entry which is preliminary data.</text>
</comment>
<reference evidence="3" key="1">
    <citation type="submission" date="2023-07" db="EMBL/GenBank/DDBJ databases">
        <title>The genome sequence of Rhodocytophaga aerolata KACC 12507.</title>
        <authorList>
            <person name="Zhang X."/>
        </authorList>
    </citation>
    <scope>NUCLEOTIDE SEQUENCE</scope>
    <source>
        <strain evidence="3">KACC 12507</strain>
    </source>
</reference>
<organism evidence="3 4">
    <name type="scientific">Rhodocytophaga aerolata</name>
    <dbReference type="NCBI Taxonomy" id="455078"/>
    <lineage>
        <taxon>Bacteria</taxon>
        <taxon>Pseudomonadati</taxon>
        <taxon>Bacteroidota</taxon>
        <taxon>Cytophagia</taxon>
        <taxon>Cytophagales</taxon>
        <taxon>Rhodocytophagaceae</taxon>
        <taxon>Rhodocytophaga</taxon>
    </lineage>
</organism>
<dbReference type="Pfam" id="PF01381">
    <property type="entry name" value="HTH_3"/>
    <property type="match status" value="1"/>
</dbReference>
<name>A0ABT8RJI1_9BACT</name>
<evidence type="ECO:0000313" key="4">
    <source>
        <dbReference type="Proteomes" id="UP001168528"/>
    </source>
</evidence>
<evidence type="ECO:0000259" key="2">
    <source>
        <dbReference type="PROSITE" id="PS50943"/>
    </source>
</evidence>
<dbReference type="PANTHER" id="PTHR46797:SF1">
    <property type="entry name" value="METHYLPHOSPHONATE SYNTHASE"/>
    <property type="match status" value="1"/>
</dbReference>
<gene>
    <name evidence="3" type="ORF">Q0590_32675</name>
</gene>
<sequence length="85" mass="9648">MPAYFSSMDTIGQVFGAVLYKIRQQKGLTQEKLAERSNVDRKYIYLLEKGKRQPTLTTIFALASALAISPLELIEEVLKQLKSEQ</sequence>
<dbReference type="InterPro" id="IPR001387">
    <property type="entry name" value="Cro/C1-type_HTH"/>
</dbReference>
<accession>A0ABT8RJI1</accession>
<dbReference type="Gene3D" id="1.10.260.40">
    <property type="entry name" value="lambda repressor-like DNA-binding domains"/>
    <property type="match status" value="1"/>
</dbReference>
<dbReference type="InterPro" id="IPR050807">
    <property type="entry name" value="TransReg_Diox_bact_type"/>
</dbReference>
<dbReference type="Proteomes" id="UP001168528">
    <property type="component" value="Unassembled WGS sequence"/>
</dbReference>
<keyword evidence="1" id="KW-0238">DNA-binding</keyword>
<dbReference type="SUPFAM" id="SSF47413">
    <property type="entry name" value="lambda repressor-like DNA-binding domains"/>
    <property type="match status" value="1"/>
</dbReference>
<feature type="domain" description="HTH cro/C1-type" evidence="2">
    <location>
        <begin position="19"/>
        <end position="73"/>
    </location>
</feature>
<protein>
    <submittedName>
        <fullName evidence="3">Helix-turn-helix transcriptional regulator</fullName>
    </submittedName>
</protein>
<dbReference type="PANTHER" id="PTHR46797">
    <property type="entry name" value="HTH-TYPE TRANSCRIPTIONAL REGULATOR"/>
    <property type="match status" value="1"/>
</dbReference>
<evidence type="ECO:0000256" key="1">
    <source>
        <dbReference type="ARBA" id="ARBA00023125"/>
    </source>
</evidence>
<dbReference type="InterPro" id="IPR010982">
    <property type="entry name" value="Lambda_DNA-bd_dom_sf"/>
</dbReference>
<dbReference type="EMBL" id="JAUKPO010000042">
    <property type="protein sequence ID" value="MDO1451075.1"/>
    <property type="molecule type" value="Genomic_DNA"/>
</dbReference>
<dbReference type="PROSITE" id="PS50943">
    <property type="entry name" value="HTH_CROC1"/>
    <property type="match status" value="1"/>
</dbReference>
<proteinExistence type="predicted"/>
<dbReference type="SMART" id="SM00530">
    <property type="entry name" value="HTH_XRE"/>
    <property type="match status" value="1"/>
</dbReference>
<evidence type="ECO:0000313" key="3">
    <source>
        <dbReference type="EMBL" id="MDO1451075.1"/>
    </source>
</evidence>